<dbReference type="OrthoDB" id="9812066at2"/>
<reference evidence="1 2" key="1">
    <citation type="submission" date="2019-02" db="EMBL/GenBank/DDBJ databases">
        <title>Deep-cultivation of Planctomycetes and their phenomic and genomic characterization uncovers novel biology.</title>
        <authorList>
            <person name="Wiegand S."/>
            <person name="Jogler M."/>
            <person name="Boedeker C."/>
            <person name="Pinto D."/>
            <person name="Vollmers J."/>
            <person name="Rivas-Marin E."/>
            <person name="Kohn T."/>
            <person name="Peeters S.H."/>
            <person name="Heuer A."/>
            <person name="Rast P."/>
            <person name="Oberbeckmann S."/>
            <person name="Bunk B."/>
            <person name="Jeske O."/>
            <person name="Meyerdierks A."/>
            <person name="Storesund J.E."/>
            <person name="Kallscheuer N."/>
            <person name="Luecker S."/>
            <person name="Lage O.M."/>
            <person name="Pohl T."/>
            <person name="Merkel B.J."/>
            <person name="Hornburger P."/>
            <person name="Mueller R.-W."/>
            <person name="Bruemmer F."/>
            <person name="Labrenz M."/>
            <person name="Spormann A.M."/>
            <person name="Op den Camp H."/>
            <person name="Overmann J."/>
            <person name="Amann R."/>
            <person name="Jetten M.S.M."/>
            <person name="Mascher T."/>
            <person name="Medema M.H."/>
            <person name="Devos D.P."/>
            <person name="Kaster A.-K."/>
            <person name="Ovreas L."/>
            <person name="Rohde M."/>
            <person name="Galperin M.Y."/>
            <person name="Jogler C."/>
        </authorList>
    </citation>
    <scope>NUCLEOTIDE SEQUENCE [LARGE SCALE GENOMIC DNA]</scope>
    <source>
        <strain evidence="1 2">I41</strain>
    </source>
</reference>
<accession>A0A517U5H6</accession>
<dbReference type="Proteomes" id="UP000317909">
    <property type="component" value="Chromosome"/>
</dbReference>
<protein>
    <submittedName>
        <fullName evidence="1">Uncharacterized protein</fullName>
    </submittedName>
</protein>
<dbReference type="EMBL" id="CP036339">
    <property type="protein sequence ID" value="QDT75863.1"/>
    <property type="molecule type" value="Genomic_DNA"/>
</dbReference>
<keyword evidence="2" id="KW-1185">Reference proteome</keyword>
<proteinExistence type="predicted"/>
<name>A0A517U5H6_9BACT</name>
<evidence type="ECO:0000313" key="1">
    <source>
        <dbReference type="EMBL" id="QDT75863.1"/>
    </source>
</evidence>
<evidence type="ECO:0000313" key="2">
    <source>
        <dbReference type="Proteomes" id="UP000317909"/>
    </source>
</evidence>
<organism evidence="1 2">
    <name type="scientific">Lacipirellula limnantheis</name>
    <dbReference type="NCBI Taxonomy" id="2528024"/>
    <lineage>
        <taxon>Bacteria</taxon>
        <taxon>Pseudomonadati</taxon>
        <taxon>Planctomycetota</taxon>
        <taxon>Planctomycetia</taxon>
        <taxon>Pirellulales</taxon>
        <taxon>Lacipirellulaceae</taxon>
        <taxon>Lacipirellula</taxon>
    </lineage>
</organism>
<dbReference type="RefSeq" id="WP_145435637.1">
    <property type="nucleotide sequence ID" value="NZ_CP036339.1"/>
</dbReference>
<sequence>MEFSIHPGNVAQFTARADVLFDLRNHMTPEAYLEQKKALQKFLCGYFSTGGCNGSLANAISPLKAAPRAGKVLKVRWAYPCCGKSGGVRLVVVAYSEAKRVHIAKAFYRSDDPSDDDIRDGVNDL</sequence>
<gene>
    <name evidence="1" type="ORF">I41_51060</name>
</gene>
<dbReference type="KEGG" id="llh:I41_51060"/>
<dbReference type="AlphaFoldDB" id="A0A517U5H6"/>